<reference evidence="1" key="2">
    <citation type="submission" date="2020-09" db="EMBL/GenBank/DDBJ databases">
        <authorList>
            <person name="Sun Q."/>
            <person name="Zhou Y."/>
        </authorList>
    </citation>
    <scope>NUCLEOTIDE SEQUENCE</scope>
    <source>
        <strain evidence="1">CGMCC 1.15493</strain>
    </source>
</reference>
<dbReference type="Proteomes" id="UP000613160">
    <property type="component" value="Unassembled WGS sequence"/>
</dbReference>
<dbReference type="EMBL" id="BMJJ01000006">
    <property type="protein sequence ID" value="GGD23140.1"/>
    <property type="molecule type" value="Genomic_DNA"/>
</dbReference>
<keyword evidence="2" id="KW-1185">Reference proteome</keyword>
<proteinExistence type="predicted"/>
<evidence type="ECO:0000313" key="1">
    <source>
        <dbReference type="EMBL" id="GGD23140.1"/>
    </source>
</evidence>
<protein>
    <submittedName>
        <fullName evidence="1">Uncharacterized protein</fullName>
    </submittedName>
</protein>
<gene>
    <name evidence="1" type="ORF">GCM10011335_27550</name>
</gene>
<dbReference type="AlphaFoldDB" id="A0A916XZ28"/>
<organism evidence="1 2">
    <name type="scientific">Aureimonas glaciei</name>
    <dbReference type="NCBI Taxonomy" id="1776957"/>
    <lineage>
        <taxon>Bacteria</taxon>
        <taxon>Pseudomonadati</taxon>
        <taxon>Pseudomonadota</taxon>
        <taxon>Alphaproteobacteria</taxon>
        <taxon>Hyphomicrobiales</taxon>
        <taxon>Aurantimonadaceae</taxon>
        <taxon>Aureimonas</taxon>
    </lineage>
</organism>
<sequence length="78" mass="8541">MPRTRYVIETGTDATGGWTAGSFHEAFNAADDTAAKGSLRTALTELGYTQGEETHVRLLDPDKLEIARLPLNEAFWTS</sequence>
<comment type="caution">
    <text evidence="1">The sequence shown here is derived from an EMBL/GenBank/DDBJ whole genome shotgun (WGS) entry which is preliminary data.</text>
</comment>
<reference evidence="1" key="1">
    <citation type="journal article" date="2014" name="Int. J. Syst. Evol. Microbiol.">
        <title>Complete genome sequence of Corynebacterium casei LMG S-19264T (=DSM 44701T), isolated from a smear-ripened cheese.</title>
        <authorList>
            <consortium name="US DOE Joint Genome Institute (JGI-PGF)"/>
            <person name="Walter F."/>
            <person name="Albersmeier A."/>
            <person name="Kalinowski J."/>
            <person name="Ruckert C."/>
        </authorList>
    </citation>
    <scope>NUCLEOTIDE SEQUENCE</scope>
    <source>
        <strain evidence="1">CGMCC 1.15493</strain>
    </source>
</reference>
<evidence type="ECO:0000313" key="2">
    <source>
        <dbReference type="Proteomes" id="UP000613160"/>
    </source>
</evidence>
<name>A0A916XZ28_9HYPH</name>
<accession>A0A916XZ28</accession>
<dbReference type="RefSeq" id="WP_188851577.1">
    <property type="nucleotide sequence ID" value="NZ_BMJJ01000006.1"/>
</dbReference>